<evidence type="ECO:0000256" key="6">
    <source>
        <dbReference type="ARBA" id="ARBA00029924"/>
    </source>
</evidence>
<evidence type="ECO:0000256" key="3">
    <source>
        <dbReference type="ARBA" id="ARBA00013725"/>
    </source>
</evidence>
<organism evidence="9 10">
    <name type="scientific">Candidatus Scalindua rubra</name>
    <dbReference type="NCBI Taxonomy" id="1872076"/>
    <lineage>
        <taxon>Bacteria</taxon>
        <taxon>Pseudomonadati</taxon>
        <taxon>Planctomycetota</taxon>
        <taxon>Candidatus Brocadiia</taxon>
        <taxon>Candidatus Brocadiales</taxon>
        <taxon>Candidatus Scalinduaceae</taxon>
        <taxon>Candidatus Scalindua</taxon>
    </lineage>
</organism>
<evidence type="ECO:0000313" key="9">
    <source>
        <dbReference type="EMBL" id="ODS31721.1"/>
    </source>
</evidence>
<evidence type="ECO:0000256" key="8">
    <source>
        <dbReference type="ARBA" id="ARBA00048552"/>
    </source>
</evidence>
<comment type="catalytic activity">
    <reaction evidence="8">
        <text>RNA(n) + a ribonucleoside 5'-triphosphate = RNA(n+1) + diphosphate</text>
        <dbReference type="Rhea" id="RHEA:21248"/>
        <dbReference type="Rhea" id="RHEA-COMP:14527"/>
        <dbReference type="Rhea" id="RHEA-COMP:17342"/>
        <dbReference type="ChEBI" id="CHEBI:33019"/>
        <dbReference type="ChEBI" id="CHEBI:61557"/>
        <dbReference type="ChEBI" id="CHEBI:140395"/>
        <dbReference type="EC" id="2.7.7.6"/>
    </reaction>
</comment>
<accession>A0A1E3X7V1</accession>
<dbReference type="EC" id="2.7.7.6" evidence="2"/>
<evidence type="ECO:0000256" key="7">
    <source>
        <dbReference type="ARBA" id="ARBA00030998"/>
    </source>
</evidence>
<comment type="caution">
    <text evidence="9">The sequence shown here is derived from an EMBL/GenBank/DDBJ whole genome shotgun (WGS) entry which is preliminary data.</text>
</comment>
<reference evidence="9 10" key="1">
    <citation type="submission" date="2016-07" db="EMBL/GenBank/DDBJ databases">
        <title>Draft genome of Scalindua rubra, obtained from a brine-seawater interface in the Red Sea, sheds light on salt adaptation in anammox bacteria.</title>
        <authorList>
            <person name="Speth D.R."/>
            <person name="Lagkouvardos I."/>
            <person name="Wang Y."/>
            <person name="Qian P.-Y."/>
            <person name="Dutilh B.E."/>
            <person name="Jetten M.S."/>
        </authorList>
    </citation>
    <scope>NUCLEOTIDE SEQUENCE [LARGE SCALE GENOMIC DNA]</scope>
    <source>
        <strain evidence="9">BSI-1</strain>
    </source>
</reference>
<evidence type="ECO:0000256" key="5">
    <source>
        <dbReference type="ARBA" id="ARBA00023163"/>
    </source>
</evidence>
<evidence type="ECO:0000313" key="10">
    <source>
        <dbReference type="Proteomes" id="UP000094056"/>
    </source>
</evidence>
<evidence type="ECO:0000256" key="2">
    <source>
        <dbReference type="ARBA" id="ARBA00012418"/>
    </source>
</evidence>
<keyword evidence="4" id="KW-0240">DNA-directed RNA polymerase</keyword>
<name>A0A1E3X7V1_9BACT</name>
<dbReference type="InterPro" id="IPR036161">
    <property type="entry name" value="RPB6/omega-like_sf"/>
</dbReference>
<comment type="similarity">
    <text evidence="1">Belongs to the RNA polymerase subunit omega family.</text>
</comment>
<dbReference type="Proteomes" id="UP000094056">
    <property type="component" value="Unassembled WGS sequence"/>
</dbReference>
<dbReference type="Pfam" id="PF01192">
    <property type="entry name" value="RNA_pol_Rpb6"/>
    <property type="match status" value="1"/>
</dbReference>
<dbReference type="GO" id="GO:0003677">
    <property type="term" value="F:DNA binding"/>
    <property type="evidence" value="ECO:0007669"/>
    <property type="project" value="InterPro"/>
</dbReference>
<proteinExistence type="inferred from homology"/>
<protein>
    <recommendedName>
        <fullName evidence="3">DNA-directed RNA polymerase subunit omega</fullName>
        <ecNumber evidence="2">2.7.7.6</ecNumber>
    </recommendedName>
    <alternativeName>
        <fullName evidence="7">RNA polymerase omega subunit</fullName>
    </alternativeName>
    <alternativeName>
        <fullName evidence="6">Transcriptase subunit omega</fullName>
    </alternativeName>
</protein>
<dbReference type="InterPro" id="IPR006110">
    <property type="entry name" value="Pol_omega/Rpo6/RPB6"/>
</dbReference>
<keyword evidence="5" id="KW-0804">Transcription</keyword>
<dbReference type="GO" id="GO:0006351">
    <property type="term" value="P:DNA-templated transcription"/>
    <property type="evidence" value="ECO:0007669"/>
    <property type="project" value="InterPro"/>
</dbReference>
<sequence>MPNISNKSTKNIGTFHLTTLLIKRSRELIDGAPKLIETDLNDPFKIAFKEYVSGKLKFADDELKK</sequence>
<gene>
    <name evidence="9" type="ORF">SCARUB_03157</name>
</gene>
<dbReference type="AlphaFoldDB" id="A0A1E3X7V1"/>
<evidence type="ECO:0000256" key="4">
    <source>
        <dbReference type="ARBA" id="ARBA00022478"/>
    </source>
</evidence>
<dbReference type="Gene3D" id="3.90.940.10">
    <property type="match status" value="1"/>
</dbReference>
<dbReference type="GO" id="GO:0000428">
    <property type="term" value="C:DNA-directed RNA polymerase complex"/>
    <property type="evidence" value="ECO:0007669"/>
    <property type="project" value="UniProtKB-KW"/>
</dbReference>
<dbReference type="SUPFAM" id="SSF63562">
    <property type="entry name" value="RPB6/omega subunit-like"/>
    <property type="match status" value="1"/>
</dbReference>
<dbReference type="GO" id="GO:0003899">
    <property type="term" value="F:DNA-directed RNA polymerase activity"/>
    <property type="evidence" value="ECO:0007669"/>
    <property type="project" value="UniProtKB-EC"/>
</dbReference>
<dbReference type="EMBL" id="MAYW01000098">
    <property type="protein sequence ID" value="ODS31721.1"/>
    <property type="molecule type" value="Genomic_DNA"/>
</dbReference>
<evidence type="ECO:0000256" key="1">
    <source>
        <dbReference type="ARBA" id="ARBA00006711"/>
    </source>
</evidence>